<feature type="domain" description="FAD dependent oxidoreductase" evidence="3">
    <location>
        <begin position="2"/>
        <end position="334"/>
    </location>
</feature>
<evidence type="ECO:0000256" key="2">
    <source>
        <dbReference type="SAM" id="MobiDB-lite"/>
    </source>
</evidence>
<feature type="compositionally biased region" description="Polar residues" evidence="2">
    <location>
        <begin position="12"/>
        <end position="23"/>
    </location>
</feature>
<dbReference type="GO" id="GO:0005737">
    <property type="term" value="C:cytoplasm"/>
    <property type="evidence" value="ECO:0007669"/>
    <property type="project" value="TreeGrafter"/>
</dbReference>
<dbReference type="GO" id="GO:0016491">
    <property type="term" value="F:oxidoreductase activity"/>
    <property type="evidence" value="ECO:0007669"/>
    <property type="project" value="UniProtKB-KW"/>
</dbReference>
<reference evidence="4" key="1">
    <citation type="submission" date="2022-03" db="EMBL/GenBank/DDBJ databases">
        <title>Genomic Encyclopedia of Type Strains, Phase III (KMG-III): the genomes of soil and plant-associated and newly described type strains.</title>
        <authorList>
            <person name="Whitman W."/>
        </authorList>
    </citation>
    <scope>NUCLEOTIDE SEQUENCE</scope>
    <source>
        <strain evidence="4">ANL 6-2</strain>
    </source>
</reference>
<evidence type="ECO:0000256" key="1">
    <source>
        <dbReference type="ARBA" id="ARBA00023002"/>
    </source>
</evidence>
<sequence length="378" mass="42587">MLEANRAAWGCTSRNGGQAQNASGRLSRSQWIKQYGKEVALQLHAEITEGFDTFRELIKDVDCDAQHGGHLYIAHRDKAMRKLEAEVRVLDEVFGYKVELLDRAALSERYVNEAEAVGAMHEPDGIGVHPLKLAHGYLRQARELGATVHPASPVTGWHTHNGVHHLRTPGGTVRARAVGVATGGYTAQQLHPALRNRFYPVLSNSLVTRPMTADEMQASNFITNEIITDTRTLRFYYRKLPDDRVQIGSRSAIAGADATNPRHHKLLVDALHRKFPALTGIDVDYSWWGWVDVSHDMMPRVFRPDPNDSIYYALGYGGNGVMYSAQAGRRLAQWIAGKPEKTDLPIFCSQLPTHPLAPFRRLGQRLLYHWYYLQDEKF</sequence>
<dbReference type="EC" id="1.4.2.-" evidence="4"/>
<dbReference type="InterPro" id="IPR036188">
    <property type="entry name" value="FAD/NAD-bd_sf"/>
</dbReference>
<dbReference type="Proteomes" id="UP001205843">
    <property type="component" value="Unassembled WGS sequence"/>
</dbReference>
<dbReference type="EMBL" id="JALJXV010000020">
    <property type="protein sequence ID" value="MCP1677251.1"/>
    <property type="molecule type" value="Genomic_DNA"/>
</dbReference>
<protein>
    <submittedName>
        <fullName evidence="4">Taurine dehydrogenase large subunit</fullName>
        <ecNumber evidence="4">1.4.2.-</ecNumber>
    </submittedName>
</protein>
<gene>
    <name evidence="4" type="ORF">J2T57_004430</name>
</gene>
<evidence type="ECO:0000259" key="3">
    <source>
        <dbReference type="Pfam" id="PF01266"/>
    </source>
</evidence>
<evidence type="ECO:0000313" key="5">
    <source>
        <dbReference type="Proteomes" id="UP001205843"/>
    </source>
</evidence>
<dbReference type="SUPFAM" id="SSF51905">
    <property type="entry name" value="FAD/NAD(P)-binding domain"/>
    <property type="match status" value="1"/>
</dbReference>
<dbReference type="Gene3D" id="3.50.50.60">
    <property type="entry name" value="FAD/NAD(P)-binding domain"/>
    <property type="match status" value="1"/>
</dbReference>
<dbReference type="PANTHER" id="PTHR13847">
    <property type="entry name" value="SARCOSINE DEHYDROGENASE-RELATED"/>
    <property type="match status" value="1"/>
</dbReference>
<dbReference type="Gene3D" id="3.30.9.10">
    <property type="entry name" value="D-Amino Acid Oxidase, subunit A, domain 2"/>
    <property type="match status" value="1"/>
</dbReference>
<organism evidence="4 5">
    <name type="scientific">Natronocella acetinitrilica</name>
    <dbReference type="NCBI Taxonomy" id="414046"/>
    <lineage>
        <taxon>Bacteria</taxon>
        <taxon>Pseudomonadati</taxon>
        <taxon>Pseudomonadota</taxon>
        <taxon>Gammaproteobacteria</taxon>
        <taxon>Chromatiales</taxon>
        <taxon>Ectothiorhodospiraceae</taxon>
        <taxon>Natronocella</taxon>
    </lineage>
</organism>
<dbReference type="AlphaFoldDB" id="A0AAE3G7L0"/>
<keyword evidence="1 4" id="KW-0560">Oxidoreductase</keyword>
<name>A0AAE3G7L0_9GAMM</name>
<dbReference type="Pfam" id="PF01266">
    <property type="entry name" value="DAO"/>
    <property type="match status" value="1"/>
</dbReference>
<comment type="caution">
    <text evidence="4">The sequence shown here is derived from an EMBL/GenBank/DDBJ whole genome shotgun (WGS) entry which is preliminary data.</text>
</comment>
<evidence type="ECO:0000313" key="4">
    <source>
        <dbReference type="EMBL" id="MCP1677251.1"/>
    </source>
</evidence>
<keyword evidence="5" id="KW-1185">Reference proteome</keyword>
<dbReference type="PANTHER" id="PTHR13847:SF281">
    <property type="entry name" value="FAD DEPENDENT OXIDOREDUCTASE DOMAIN-CONTAINING PROTEIN"/>
    <property type="match status" value="1"/>
</dbReference>
<feature type="region of interest" description="Disordered" evidence="2">
    <location>
        <begin position="1"/>
        <end position="23"/>
    </location>
</feature>
<proteinExistence type="predicted"/>
<accession>A0AAE3G7L0</accession>
<dbReference type="InterPro" id="IPR006076">
    <property type="entry name" value="FAD-dep_OxRdtase"/>
</dbReference>